<dbReference type="PANTHER" id="PTHR11699">
    <property type="entry name" value="ALDEHYDE DEHYDROGENASE-RELATED"/>
    <property type="match status" value="1"/>
</dbReference>
<accession>A0A212L0N0</accession>
<name>A0A212L0N0_9BACT</name>
<dbReference type="InterPro" id="IPR016161">
    <property type="entry name" value="Ald_DH/histidinol_DH"/>
</dbReference>
<dbReference type="InterPro" id="IPR016163">
    <property type="entry name" value="Ald_DH_C"/>
</dbReference>
<proteinExistence type="predicted"/>
<feature type="domain" description="Aldehyde dehydrogenase" evidence="2">
    <location>
        <begin position="3"/>
        <end position="396"/>
    </location>
</feature>
<evidence type="ECO:0000259" key="2">
    <source>
        <dbReference type="Pfam" id="PF00171"/>
    </source>
</evidence>
<dbReference type="RefSeq" id="WP_179979542.1">
    <property type="nucleotide sequence ID" value="NZ_LT608333.1"/>
</dbReference>
<protein>
    <recommendedName>
        <fullName evidence="2">Aldehyde dehydrogenase domain-containing protein</fullName>
    </recommendedName>
</protein>
<dbReference type="Gene3D" id="3.40.309.10">
    <property type="entry name" value="Aldehyde Dehydrogenase, Chain A, domain 2"/>
    <property type="match status" value="1"/>
</dbReference>
<dbReference type="Pfam" id="PF00171">
    <property type="entry name" value="Aldedh"/>
    <property type="match status" value="1"/>
</dbReference>
<dbReference type="InterPro" id="IPR016162">
    <property type="entry name" value="Ald_DH_N"/>
</dbReference>
<sequence>MKSVDELLSAAKQAQKTFSGYTQQQIDDVCLSVGWEVYNDANAAILAKMAVEETGYGNFESKFVKHKRKIGGVLHDIKGVKTVGCIERNEETGISKYAKPVGVVCAILPATNPTATAGGKAISILKGGNAVIFKPSSRAKECTTKAIEFMRNGLKQVGAPEDLIQVIELPEREDTAELMRKSDLIVATGSGPLVKAAYSSGTPAYGVGAGNAVAIVAEDADIPDAVQKIHSSKTFDYATSCSSENAIIVVDAVYDQTIAAFKEMNVHVCSAQEADALKQHMWKLNKKGKMALNPDVIAQSSLVIANGAGISVPENTTMLLVESAEDPRTDQFADEKISPVLVAYRAKDFDAAVDILKILTSRVGPGHSCGIHTFKRDYIERLGNEMPTSRVTVRQPMAAANGGYPCNRMPSTATLGCGTWGGNITTENVHFKHFLNITWVNEPVEPWAFTDEEMWGAFWKKYNM</sequence>
<evidence type="ECO:0000256" key="1">
    <source>
        <dbReference type="ARBA" id="ARBA00023002"/>
    </source>
</evidence>
<dbReference type="EMBL" id="FMJC01000001">
    <property type="protein sequence ID" value="SCM70949.1"/>
    <property type="molecule type" value="Genomic_DNA"/>
</dbReference>
<reference evidence="3" key="1">
    <citation type="submission" date="2016-08" db="EMBL/GenBank/DDBJ databases">
        <authorList>
            <person name="Seilhamer J.J."/>
        </authorList>
    </citation>
    <scope>NUCLEOTIDE SEQUENCE</scope>
    <source>
        <strain evidence="3">86-1</strain>
    </source>
</reference>
<dbReference type="SUPFAM" id="SSF53720">
    <property type="entry name" value="ALDH-like"/>
    <property type="match status" value="1"/>
</dbReference>
<dbReference type="GO" id="GO:0016620">
    <property type="term" value="F:oxidoreductase activity, acting on the aldehyde or oxo group of donors, NAD or NADP as acceptor"/>
    <property type="evidence" value="ECO:0007669"/>
    <property type="project" value="InterPro"/>
</dbReference>
<keyword evidence="1" id="KW-0560">Oxidoreductase</keyword>
<evidence type="ECO:0000313" key="3">
    <source>
        <dbReference type="EMBL" id="SCM70949.1"/>
    </source>
</evidence>
<dbReference type="Gene3D" id="3.40.605.10">
    <property type="entry name" value="Aldehyde Dehydrogenase, Chain A, domain 1"/>
    <property type="match status" value="1"/>
</dbReference>
<dbReference type="CDD" id="cd07122">
    <property type="entry name" value="ALDH_F20_ACDH"/>
    <property type="match status" value="1"/>
</dbReference>
<organism evidence="3">
    <name type="scientific">uncultured Desulfovibrio sp</name>
    <dbReference type="NCBI Taxonomy" id="167968"/>
    <lineage>
        <taxon>Bacteria</taxon>
        <taxon>Pseudomonadati</taxon>
        <taxon>Thermodesulfobacteriota</taxon>
        <taxon>Desulfovibrionia</taxon>
        <taxon>Desulfovibrionales</taxon>
        <taxon>Desulfovibrionaceae</taxon>
        <taxon>Desulfovibrio</taxon>
        <taxon>environmental samples</taxon>
    </lineage>
</organism>
<dbReference type="InterPro" id="IPR015590">
    <property type="entry name" value="Aldehyde_DH_dom"/>
</dbReference>
<gene>
    <name evidence="3" type="ORF">KL86DES1_10737</name>
</gene>
<dbReference type="AlphaFoldDB" id="A0A212L0N0"/>